<dbReference type="Pfam" id="PF14942">
    <property type="entry name" value="Muted"/>
    <property type="match status" value="1"/>
</dbReference>
<dbReference type="InterPro" id="IPR017243">
    <property type="entry name" value="Bloc1s5"/>
</dbReference>
<dbReference type="PANTHER" id="PTHR31784">
    <property type="entry name" value="BIOGENESIS OF LYSOSOME-RELATED ORGANELLES COMPLEX 1 SUBUNIT 5"/>
    <property type="match status" value="1"/>
</dbReference>
<dbReference type="GO" id="GO:0030133">
    <property type="term" value="C:transport vesicle"/>
    <property type="evidence" value="ECO:0007669"/>
    <property type="project" value="InterPro"/>
</dbReference>
<keyword evidence="6" id="KW-1185">Reference proteome</keyword>
<evidence type="ECO:0000313" key="5">
    <source>
        <dbReference type="Ensembl" id="ENSACIP00000005019.1"/>
    </source>
</evidence>
<feature type="compositionally biased region" description="Basic and acidic residues" evidence="4">
    <location>
        <begin position="115"/>
        <end position="124"/>
    </location>
</feature>
<evidence type="ECO:0000256" key="4">
    <source>
        <dbReference type="SAM" id="MobiDB-lite"/>
    </source>
</evidence>
<comment type="similarity">
    <text evidence="1">Belongs to the BLOC1S5 family.</text>
</comment>
<dbReference type="AlphaFoldDB" id="A0A3Q0QZE2"/>
<accession>A0A3Q0QZE2</accession>
<dbReference type="GeneTree" id="ENSGT00390000016974"/>
<sequence>VGDVQSRLLDHRPVINAEIRYFVREFEEKRGYRESRLLENINKSVLEAKEQMPPANSGDMNQQLSEVIKRAAAHHMAERVQQRELEAQQGTQLKANMEQLKEDWAEFLKEQQRLKEEVDEEHARAVGQLSAKYSEKKKE</sequence>
<evidence type="ECO:0000256" key="3">
    <source>
        <dbReference type="ARBA" id="ARBA00031992"/>
    </source>
</evidence>
<dbReference type="PANTHER" id="PTHR31784:SF2">
    <property type="entry name" value="BIOGENESIS OF LYSOSOME-RELATED ORGANELLES COMPLEX 1 SUBUNIT 5"/>
    <property type="match status" value="1"/>
</dbReference>
<proteinExistence type="inferred from homology"/>
<dbReference type="OMA" id="TNLQHGY"/>
<dbReference type="GO" id="GO:0031083">
    <property type="term" value="C:BLOC-1 complex"/>
    <property type="evidence" value="ECO:0007669"/>
    <property type="project" value="InterPro"/>
</dbReference>
<feature type="region of interest" description="Disordered" evidence="4">
    <location>
        <begin position="115"/>
        <end position="139"/>
    </location>
</feature>
<evidence type="ECO:0000256" key="1">
    <source>
        <dbReference type="ARBA" id="ARBA00010754"/>
    </source>
</evidence>
<dbReference type="Proteomes" id="UP000261340">
    <property type="component" value="Unplaced"/>
</dbReference>
<organism evidence="5 6">
    <name type="scientific">Amphilophus citrinellus</name>
    <name type="common">Midas cichlid</name>
    <name type="synonym">Cichlasoma citrinellum</name>
    <dbReference type="NCBI Taxonomy" id="61819"/>
    <lineage>
        <taxon>Eukaryota</taxon>
        <taxon>Metazoa</taxon>
        <taxon>Chordata</taxon>
        <taxon>Craniata</taxon>
        <taxon>Vertebrata</taxon>
        <taxon>Euteleostomi</taxon>
        <taxon>Actinopterygii</taxon>
        <taxon>Neopterygii</taxon>
        <taxon>Teleostei</taxon>
        <taxon>Neoteleostei</taxon>
        <taxon>Acanthomorphata</taxon>
        <taxon>Ovalentaria</taxon>
        <taxon>Cichlomorphae</taxon>
        <taxon>Cichliformes</taxon>
        <taxon>Cichlidae</taxon>
        <taxon>New World cichlids</taxon>
        <taxon>Cichlasomatinae</taxon>
        <taxon>Heroini</taxon>
        <taxon>Amphilophus</taxon>
    </lineage>
</organism>
<evidence type="ECO:0000313" key="6">
    <source>
        <dbReference type="Proteomes" id="UP000261340"/>
    </source>
</evidence>
<name>A0A3Q0QZE2_AMPCI</name>
<reference evidence="5" key="2">
    <citation type="submission" date="2025-09" db="UniProtKB">
        <authorList>
            <consortium name="Ensembl"/>
        </authorList>
    </citation>
    <scope>IDENTIFICATION</scope>
</reference>
<dbReference type="Ensembl" id="ENSACIT00000005180.1">
    <property type="protein sequence ID" value="ENSACIP00000005019.1"/>
    <property type="gene ID" value="ENSACIG00000003911.1"/>
</dbReference>
<reference evidence="5" key="1">
    <citation type="submission" date="2025-08" db="UniProtKB">
        <authorList>
            <consortium name="Ensembl"/>
        </authorList>
    </citation>
    <scope>IDENTIFICATION</scope>
</reference>
<evidence type="ECO:0000256" key="2">
    <source>
        <dbReference type="ARBA" id="ARBA00019580"/>
    </source>
</evidence>
<protein>
    <recommendedName>
        <fullName evidence="2">Biogenesis of lysosome-related organelles complex 1 subunit 5</fullName>
    </recommendedName>
    <alternativeName>
        <fullName evidence="3">Protein Muted homolog</fullName>
    </alternativeName>
</protein>